<dbReference type="Gene3D" id="1.20.5.1930">
    <property type="match status" value="1"/>
</dbReference>
<keyword evidence="11" id="KW-1133">Transmembrane helix</keyword>
<dbReference type="Gene3D" id="3.30.565.10">
    <property type="entry name" value="Histidine kinase-like ATPase, C-terminal domain"/>
    <property type="match status" value="1"/>
</dbReference>
<feature type="region of interest" description="Disordered" evidence="10">
    <location>
        <begin position="372"/>
        <end position="392"/>
    </location>
</feature>
<protein>
    <recommendedName>
        <fullName evidence="2">histidine kinase</fullName>
        <ecNumber evidence="2">2.7.13.3</ecNumber>
    </recommendedName>
</protein>
<evidence type="ECO:0000313" key="15">
    <source>
        <dbReference type="EMBL" id="GAA2331685.1"/>
    </source>
</evidence>
<evidence type="ECO:0000256" key="10">
    <source>
        <dbReference type="SAM" id="MobiDB-lite"/>
    </source>
</evidence>
<feature type="coiled-coil region" evidence="9">
    <location>
        <begin position="190"/>
        <end position="217"/>
    </location>
</feature>
<evidence type="ECO:0000259" key="12">
    <source>
        <dbReference type="Pfam" id="PF02518"/>
    </source>
</evidence>
<dbReference type="InterPro" id="IPR003594">
    <property type="entry name" value="HATPase_dom"/>
</dbReference>
<keyword evidence="16" id="KW-1185">Reference proteome</keyword>
<reference evidence="15 16" key="1">
    <citation type="journal article" date="2019" name="Int. J. Syst. Evol. Microbiol.">
        <title>The Global Catalogue of Microorganisms (GCM) 10K type strain sequencing project: providing services to taxonomists for standard genome sequencing and annotation.</title>
        <authorList>
            <consortium name="The Broad Institute Genomics Platform"/>
            <consortium name="The Broad Institute Genome Sequencing Center for Infectious Disease"/>
            <person name="Wu L."/>
            <person name="Ma J."/>
        </authorList>
    </citation>
    <scope>NUCLEOTIDE SEQUENCE [LARGE SCALE GENOMIC DNA]</scope>
    <source>
        <strain evidence="15 16">JCM 3272</strain>
    </source>
</reference>
<keyword evidence="5" id="KW-0547">Nucleotide-binding</keyword>
<evidence type="ECO:0000256" key="8">
    <source>
        <dbReference type="ARBA" id="ARBA00023012"/>
    </source>
</evidence>
<dbReference type="InterPro" id="IPR011712">
    <property type="entry name" value="Sig_transdc_His_kin_sub3_dim/P"/>
</dbReference>
<dbReference type="InterPro" id="IPR055558">
    <property type="entry name" value="DUF7134"/>
</dbReference>
<organism evidence="15 16">
    <name type="scientific">Dactylosporangium salmoneum</name>
    <dbReference type="NCBI Taxonomy" id="53361"/>
    <lineage>
        <taxon>Bacteria</taxon>
        <taxon>Bacillati</taxon>
        <taxon>Actinomycetota</taxon>
        <taxon>Actinomycetes</taxon>
        <taxon>Micromonosporales</taxon>
        <taxon>Micromonosporaceae</taxon>
        <taxon>Dactylosporangium</taxon>
    </lineage>
</organism>
<dbReference type="EC" id="2.7.13.3" evidence="2"/>
<evidence type="ECO:0000256" key="2">
    <source>
        <dbReference type="ARBA" id="ARBA00012438"/>
    </source>
</evidence>
<evidence type="ECO:0000256" key="11">
    <source>
        <dbReference type="SAM" id="Phobius"/>
    </source>
</evidence>
<keyword evidence="3" id="KW-0597">Phosphoprotein</keyword>
<evidence type="ECO:0000256" key="4">
    <source>
        <dbReference type="ARBA" id="ARBA00022679"/>
    </source>
</evidence>
<evidence type="ECO:0000256" key="5">
    <source>
        <dbReference type="ARBA" id="ARBA00022741"/>
    </source>
</evidence>
<dbReference type="PANTHER" id="PTHR24421:SF10">
    <property type="entry name" value="NITRATE_NITRITE SENSOR PROTEIN NARQ"/>
    <property type="match status" value="1"/>
</dbReference>
<proteinExistence type="predicted"/>
<accession>A0ABN3FJX0</accession>
<dbReference type="SUPFAM" id="SSF55874">
    <property type="entry name" value="ATPase domain of HSP90 chaperone/DNA topoisomerase II/histidine kinase"/>
    <property type="match status" value="1"/>
</dbReference>
<gene>
    <name evidence="15" type="ORF">GCM10010170_010350</name>
</gene>
<comment type="caution">
    <text evidence="15">The sequence shown here is derived from an EMBL/GenBank/DDBJ whole genome shotgun (WGS) entry which is preliminary data.</text>
</comment>
<keyword evidence="8" id="KW-0902">Two-component regulatory system</keyword>
<dbReference type="InterPro" id="IPR036890">
    <property type="entry name" value="HATPase_C_sf"/>
</dbReference>
<evidence type="ECO:0000256" key="1">
    <source>
        <dbReference type="ARBA" id="ARBA00000085"/>
    </source>
</evidence>
<dbReference type="Pfam" id="PF02518">
    <property type="entry name" value="HATPase_c"/>
    <property type="match status" value="1"/>
</dbReference>
<feature type="compositionally biased region" description="Pro residues" evidence="10">
    <location>
        <begin position="376"/>
        <end position="387"/>
    </location>
</feature>
<name>A0ABN3FJX0_9ACTN</name>
<evidence type="ECO:0000256" key="9">
    <source>
        <dbReference type="SAM" id="Coils"/>
    </source>
</evidence>
<keyword evidence="11" id="KW-0812">Transmembrane</keyword>
<evidence type="ECO:0000313" key="16">
    <source>
        <dbReference type="Proteomes" id="UP001501444"/>
    </source>
</evidence>
<evidence type="ECO:0000259" key="13">
    <source>
        <dbReference type="Pfam" id="PF07730"/>
    </source>
</evidence>
<feature type="domain" description="Histidine kinase/HSP90-like ATPase" evidence="12">
    <location>
        <begin position="331"/>
        <end position="426"/>
    </location>
</feature>
<keyword evidence="6 15" id="KW-0418">Kinase</keyword>
<keyword evidence="7" id="KW-0067">ATP-binding</keyword>
<feature type="transmembrane region" description="Helical" evidence="11">
    <location>
        <begin position="143"/>
        <end position="161"/>
    </location>
</feature>
<evidence type="ECO:0000256" key="7">
    <source>
        <dbReference type="ARBA" id="ARBA00022840"/>
    </source>
</evidence>
<keyword evidence="4" id="KW-0808">Transferase</keyword>
<keyword evidence="11" id="KW-0472">Membrane</keyword>
<evidence type="ECO:0000259" key="14">
    <source>
        <dbReference type="Pfam" id="PF23539"/>
    </source>
</evidence>
<dbReference type="InterPro" id="IPR050482">
    <property type="entry name" value="Sensor_HK_TwoCompSys"/>
</dbReference>
<dbReference type="Pfam" id="PF07730">
    <property type="entry name" value="HisKA_3"/>
    <property type="match status" value="1"/>
</dbReference>
<dbReference type="EMBL" id="BAAARV010000006">
    <property type="protein sequence ID" value="GAA2331685.1"/>
    <property type="molecule type" value="Genomic_DNA"/>
</dbReference>
<keyword evidence="9" id="KW-0175">Coiled coil</keyword>
<dbReference type="PANTHER" id="PTHR24421">
    <property type="entry name" value="NITRATE/NITRITE SENSOR PROTEIN NARX-RELATED"/>
    <property type="match status" value="1"/>
</dbReference>
<dbReference type="Proteomes" id="UP001501444">
    <property type="component" value="Unassembled WGS sequence"/>
</dbReference>
<feature type="transmembrane region" description="Helical" evidence="11">
    <location>
        <begin position="43"/>
        <end position="63"/>
    </location>
</feature>
<feature type="transmembrane region" description="Helical" evidence="11">
    <location>
        <begin position="75"/>
        <end position="97"/>
    </location>
</feature>
<dbReference type="GO" id="GO:0016301">
    <property type="term" value="F:kinase activity"/>
    <property type="evidence" value="ECO:0007669"/>
    <property type="project" value="UniProtKB-KW"/>
</dbReference>
<dbReference type="RefSeq" id="WP_344611054.1">
    <property type="nucleotide sequence ID" value="NZ_BAAARV010000006.1"/>
</dbReference>
<sequence length="435" mass="46669">MTIAEGSVTMSSAGTDHLAAHPLVDRLSGLGQRLRRLDARRPWLFDAAVVAAVLLVFCAPDFIRHNDDGRDLQMLLYHPSLAGTVALQLGLVLPLFWRRRAPTAAFYAIAAVFVVQWWLGVLLRADVALVIAVYSLVLRVHPARLPWAGLTVAAALGLVAWRVSAVVSPWDALFFLYSAATAAAALGFAIRIRRAQLAALRDRAQRLEIERDQRSRLAAAAERTRVAREMHDIVGHSLSVIISLADGGSYAVGGNPQRGREALELIGDTGRQALAELRRVLGVLREETEAAELHPQPGIAEIGALCERIRAAGPDVVYRTAGDVDALDRGVQLTAYRIAQEALTNALRYAGPRTALDVGLAAGGERLQITVHDTGPQPPDHPPPPAARPGHGLAGMRERAALYAGTVEAGPRPGGGWTVRAILDLTPLTEPEGRP</sequence>
<feature type="transmembrane region" description="Helical" evidence="11">
    <location>
        <begin position="104"/>
        <end position="137"/>
    </location>
</feature>
<comment type="catalytic activity">
    <reaction evidence="1">
        <text>ATP + protein L-histidine = ADP + protein N-phospho-L-histidine.</text>
        <dbReference type="EC" id="2.7.13.3"/>
    </reaction>
</comment>
<feature type="transmembrane region" description="Helical" evidence="11">
    <location>
        <begin position="173"/>
        <end position="192"/>
    </location>
</feature>
<evidence type="ECO:0000256" key="6">
    <source>
        <dbReference type="ARBA" id="ARBA00022777"/>
    </source>
</evidence>
<feature type="domain" description="Signal transduction histidine kinase subgroup 3 dimerisation and phosphoacceptor" evidence="13">
    <location>
        <begin position="222"/>
        <end position="288"/>
    </location>
</feature>
<dbReference type="CDD" id="cd16917">
    <property type="entry name" value="HATPase_UhpB-NarQ-NarX-like"/>
    <property type="match status" value="1"/>
</dbReference>
<evidence type="ECO:0000256" key="3">
    <source>
        <dbReference type="ARBA" id="ARBA00022553"/>
    </source>
</evidence>
<feature type="domain" description="DUF7134" evidence="14">
    <location>
        <begin position="39"/>
        <end position="194"/>
    </location>
</feature>
<dbReference type="Pfam" id="PF23539">
    <property type="entry name" value="DUF7134"/>
    <property type="match status" value="1"/>
</dbReference>